<dbReference type="Gene3D" id="2.120.10.30">
    <property type="entry name" value="TolB, C-terminal domain"/>
    <property type="match status" value="2"/>
</dbReference>
<sequence length="521" mass="59956">MKRRNGWIFLFGFLWVFVLNSICWAIDMTGTGFFYPTGKANFKKMSWFGRLDTEGYRPLGTWHCGLDIAGKLGDPVYAIADGTVVKVSRGGWSDEEKDKSEKTRDNFGYIICHTLSNGERFIAVYGHLRRPWALREGSKVSAGQEIGRLGHWSYGIHLHFGIYQDRKNSRSCNFPSSGYGLQPNPRPKEKFIAGVKVYGNWFDPMAFIEKRNPSKGVLERESNRILFCMEDKNGQSALWTINPDGSELKKWRDWDKNWGMPAFSSDGRKILFSGDVIDDKGKWLTQSIYSMDLETGQMQRIFPQNEDYTKRGGDLDISPQDSQVVFMCSRRGEIPEIWIMDLDGRKARLLDKKLDWLDVPRWSPDGTQIVFSHLTDIVIYDLRTRIPQGLSHKTGHDGPNHICPRWSPTGEWIAFLSSDVAEQNPNYKPLTGNFWHDLYIVRPDGKERKMLVGDLKYSSGLDWSRDGKEIVLLVYSVYASPHEGGKLIVVDVENPSQRRIVFSIKTSKIRWVMWNSFRTNF</sequence>
<protein>
    <recommendedName>
        <fullName evidence="2">M23ase beta-sheet core domain-containing protein</fullName>
    </recommendedName>
</protein>
<dbReference type="Pfam" id="PF07676">
    <property type="entry name" value="PD40"/>
    <property type="match status" value="3"/>
</dbReference>
<dbReference type="InterPro" id="IPR011659">
    <property type="entry name" value="WD40"/>
</dbReference>
<dbReference type="PANTHER" id="PTHR36842">
    <property type="entry name" value="PROTEIN TOLB HOMOLOG"/>
    <property type="match status" value="1"/>
</dbReference>
<evidence type="ECO:0000313" key="3">
    <source>
        <dbReference type="EMBL" id="HFZ09442.1"/>
    </source>
</evidence>
<dbReference type="Pfam" id="PF01551">
    <property type="entry name" value="Peptidase_M23"/>
    <property type="match status" value="1"/>
</dbReference>
<dbReference type="SUPFAM" id="SSF69304">
    <property type="entry name" value="Tricorn protease N-terminal domain"/>
    <property type="match status" value="1"/>
</dbReference>
<evidence type="ECO:0000259" key="2">
    <source>
        <dbReference type="Pfam" id="PF01551"/>
    </source>
</evidence>
<dbReference type="Gene3D" id="2.70.70.10">
    <property type="entry name" value="Glucose Permease (Domain IIA)"/>
    <property type="match status" value="1"/>
</dbReference>
<accession>A0A7V3JB38</accession>
<dbReference type="InterPro" id="IPR016047">
    <property type="entry name" value="M23ase_b-sheet_dom"/>
</dbReference>
<feature type="domain" description="M23ase beta-sheet core" evidence="2">
    <location>
        <begin position="63"/>
        <end position="167"/>
    </location>
</feature>
<dbReference type="SUPFAM" id="SSF51261">
    <property type="entry name" value="Duplicated hybrid motif"/>
    <property type="match status" value="1"/>
</dbReference>
<dbReference type="CDD" id="cd12797">
    <property type="entry name" value="M23_peptidase"/>
    <property type="match status" value="1"/>
</dbReference>
<name>A0A7V3JB38_UNCC3</name>
<organism evidence="3">
    <name type="scientific">candidate division CPR3 bacterium</name>
    <dbReference type="NCBI Taxonomy" id="2268181"/>
    <lineage>
        <taxon>Bacteria</taxon>
        <taxon>Bacteria division CPR3</taxon>
    </lineage>
</organism>
<proteinExistence type="inferred from homology"/>
<dbReference type="EMBL" id="DTGG01000151">
    <property type="protein sequence ID" value="HFZ09442.1"/>
    <property type="molecule type" value="Genomic_DNA"/>
</dbReference>
<dbReference type="InterPro" id="IPR011042">
    <property type="entry name" value="6-blade_b-propeller_TolB-like"/>
</dbReference>
<reference evidence="3" key="1">
    <citation type="journal article" date="2020" name="mSystems">
        <title>Genome- and Community-Level Interaction Insights into Carbon Utilization and Element Cycling Functions of Hydrothermarchaeota in Hydrothermal Sediment.</title>
        <authorList>
            <person name="Zhou Z."/>
            <person name="Liu Y."/>
            <person name="Xu W."/>
            <person name="Pan J."/>
            <person name="Luo Z.H."/>
            <person name="Li M."/>
        </authorList>
    </citation>
    <scope>NUCLEOTIDE SEQUENCE [LARGE SCALE GENOMIC DNA]</scope>
    <source>
        <strain evidence="3">SpSt-757</strain>
    </source>
</reference>
<dbReference type="PANTHER" id="PTHR36842:SF1">
    <property type="entry name" value="PROTEIN TOLB"/>
    <property type="match status" value="1"/>
</dbReference>
<comment type="similarity">
    <text evidence="1">Belongs to the TolB family.</text>
</comment>
<dbReference type="InterPro" id="IPR011055">
    <property type="entry name" value="Dup_hybrid_motif"/>
</dbReference>
<dbReference type="AlphaFoldDB" id="A0A7V3JB38"/>
<evidence type="ECO:0000256" key="1">
    <source>
        <dbReference type="ARBA" id="ARBA00009820"/>
    </source>
</evidence>
<comment type="caution">
    <text evidence="3">The sequence shown here is derived from an EMBL/GenBank/DDBJ whole genome shotgun (WGS) entry which is preliminary data.</text>
</comment>
<gene>
    <name evidence="3" type="ORF">ENV41_04865</name>
</gene>